<dbReference type="GO" id="GO:0016301">
    <property type="term" value="F:kinase activity"/>
    <property type="evidence" value="ECO:0007669"/>
    <property type="project" value="UniProtKB-KW"/>
</dbReference>
<dbReference type="EMBL" id="FUYQ01000023">
    <property type="protein sequence ID" value="SKB77611.1"/>
    <property type="molecule type" value="Genomic_DNA"/>
</dbReference>
<evidence type="ECO:0000256" key="10">
    <source>
        <dbReference type="ARBA" id="ARBA00029409"/>
    </source>
</evidence>
<dbReference type="EC" id="2.7.6.3" evidence="3"/>
<dbReference type="AlphaFoldDB" id="A0A1T5E0Z3"/>
<dbReference type="Gene3D" id="3.30.70.560">
    <property type="entry name" value="7,8-Dihydro-6-hydroxymethylpterin-pyrophosphokinase HPPK"/>
    <property type="match status" value="1"/>
</dbReference>
<sequence length="161" mass="18023">MAVVYFSLGANIGDKRNNMITAVALLSERVGSILALSDLYETTPWGFVSENNFLNAALMMETTLSPYEILALTQEIERDMGRSQKSEGEYHDRVIDIDILMYDDWVIDTPLLTLPHPLMHQRSFVLGPLSEIAHTCIHPVLNRSIGELYLALPTNNSQANS</sequence>
<evidence type="ECO:0000313" key="15">
    <source>
        <dbReference type="Proteomes" id="UP000190852"/>
    </source>
</evidence>
<evidence type="ECO:0000313" key="14">
    <source>
        <dbReference type="EMBL" id="SKB77611.1"/>
    </source>
</evidence>
<name>A0A1T5E0Z3_9BACT</name>
<evidence type="ECO:0000256" key="3">
    <source>
        <dbReference type="ARBA" id="ARBA00013253"/>
    </source>
</evidence>
<keyword evidence="5" id="KW-0808">Transferase</keyword>
<reference evidence="15" key="1">
    <citation type="submission" date="2017-02" db="EMBL/GenBank/DDBJ databases">
        <authorList>
            <person name="Varghese N."/>
            <person name="Submissions S."/>
        </authorList>
    </citation>
    <scope>NUCLEOTIDE SEQUENCE [LARGE SCALE GENOMIC DNA]</scope>
    <source>
        <strain evidence="15">DSM 24967</strain>
    </source>
</reference>
<dbReference type="InterPro" id="IPR000550">
    <property type="entry name" value="Hppk"/>
</dbReference>
<dbReference type="PANTHER" id="PTHR43071:SF1">
    <property type="entry name" value="2-AMINO-4-HYDROXY-6-HYDROXYMETHYLDIHYDROPTERIDINE PYROPHOSPHOKINASE"/>
    <property type="match status" value="1"/>
</dbReference>
<keyword evidence="8" id="KW-0067">ATP-binding</keyword>
<evidence type="ECO:0000256" key="11">
    <source>
        <dbReference type="ARBA" id="ARBA00029766"/>
    </source>
</evidence>
<dbReference type="RefSeq" id="WP_079684143.1">
    <property type="nucleotide sequence ID" value="NZ_FUYQ01000023.1"/>
</dbReference>
<dbReference type="UniPathway" id="UPA00077">
    <property type="reaction ID" value="UER00155"/>
</dbReference>
<keyword evidence="6" id="KW-0547">Nucleotide-binding</keyword>
<comment type="similarity">
    <text evidence="2">Belongs to the HPPK family.</text>
</comment>
<protein>
    <recommendedName>
        <fullName evidence="4">2-amino-4-hydroxy-6-hydroxymethyldihydropteridine pyrophosphokinase</fullName>
        <ecNumber evidence="3">2.7.6.3</ecNumber>
    </recommendedName>
    <alternativeName>
        <fullName evidence="11">6-hydroxymethyl-7,8-dihydropterin pyrophosphokinase</fullName>
    </alternativeName>
    <alternativeName>
        <fullName evidence="12">7,8-dihydro-6-hydroxymethylpterin-pyrophosphokinase</fullName>
    </alternativeName>
</protein>
<comment type="pathway">
    <text evidence="1">Cofactor biosynthesis; tetrahydrofolate biosynthesis; 2-amino-4-hydroxy-6-hydroxymethyl-7,8-dihydropteridine diphosphate from 7,8-dihydroneopterin triphosphate: step 4/4.</text>
</comment>
<dbReference type="PANTHER" id="PTHR43071">
    <property type="entry name" value="2-AMINO-4-HYDROXY-6-HYDROXYMETHYLDIHYDROPTERIDINE PYROPHOSPHOKINASE"/>
    <property type="match status" value="1"/>
</dbReference>
<dbReference type="SUPFAM" id="SSF55083">
    <property type="entry name" value="6-hydroxymethyl-7,8-dihydropterin pyrophosphokinase, HPPK"/>
    <property type="match status" value="1"/>
</dbReference>
<dbReference type="NCBIfam" id="TIGR01498">
    <property type="entry name" value="folK"/>
    <property type="match status" value="1"/>
</dbReference>
<dbReference type="InterPro" id="IPR035907">
    <property type="entry name" value="Hppk_sf"/>
</dbReference>
<dbReference type="GO" id="GO:0046656">
    <property type="term" value="P:folic acid biosynthetic process"/>
    <property type="evidence" value="ECO:0007669"/>
    <property type="project" value="UniProtKB-KW"/>
</dbReference>
<keyword evidence="15" id="KW-1185">Reference proteome</keyword>
<comment type="function">
    <text evidence="10">Catalyzes the transfer of pyrophosphate from adenosine triphosphate (ATP) to 6-hydroxymethyl-7,8-dihydropterin, an enzymatic step in folate biosynthesis pathway.</text>
</comment>
<evidence type="ECO:0000256" key="8">
    <source>
        <dbReference type="ARBA" id="ARBA00022840"/>
    </source>
</evidence>
<keyword evidence="9" id="KW-0289">Folate biosynthesis</keyword>
<evidence type="ECO:0000256" key="7">
    <source>
        <dbReference type="ARBA" id="ARBA00022777"/>
    </source>
</evidence>
<evidence type="ECO:0000259" key="13">
    <source>
        <dbReference type="Pfam" id="PF01288"/>
    </source>
</evidence>
<dbReference type="GO" id="GO:0046654">
    <property type="term" value="P:tetrahydrofolate biosynthetic process"/>
    <property type="evidence" value="ECO:0007669"/>
    <property type="project" value="UniProtKB-UniPathway"/>
</dbReference>
<evidence type="ECO:0000256" key="9">
    <source>
        <dbReference type="ARBA" id="ARBA00022909"/>
    </source>
</evidence>
<evidence type="ECO:0000256" key="6">
    <source>
        <dbReference type="ARBA" id="ARBA00022741"/>
    </source>
</evidence>
<evidence type="ECO:0000256" key="5">
    <source>
        <dbReference type="ARBA" id="ARBA00022679"/>
    </source>
</evidence>
<organism evidence="14 15">
    <name type="scientific">Parabacteroides chartae</name>
    <dbReference type="NCBI Taxonomy" id="1037355"/>
    <lineage>
        <taxon>Bacteria</taxon>
        <taxon>Pseudomonadati</taxon>
        <taxon>Bacteroidota</taxon>
        <taxon>Bacteroidia</taxon>
        <taxon>Bacteroidales</taxon>
        <taxon>Tannerellaceae</taxon>
        <taxon>Parabacteroides</taxon>
    </lineage>
</organism>
<evidence type="ECO:0000256" key="4">
    <source>
        <dbReference type="ARBA" id="ARBA00016218"/>
    </source>
</evidence>
<dbReference type="CDD" id="cd00483">
    <property type="entry name" value="HPPK"/>
    <property type="match status" value="1"/>
</dbReference>
<dbReference type="GO" id="GO:0005524">
    <property type="term" value="F:ATP binding"/>
    <property type="evidence" value="ECO:0007669"/>
    <property type="project" value="UniProtKB-KW"/>
</dbReference>
<gene>
    <name evidence="14" type="ORF">SAMN05660349_02723</name>
</gene>
<dbReference type="GO" id="GO:0003848">
    <property type="term" value="F:2-amino-4-hydroxy-6-hydroxymethyldihydropteridine diphosphokinase activity"/>
    <property type="evidence" value="ECO:0007669"/>
    <property type="project" value="UniProtKB-EC"/>
</dbReference>
<proteinExistence type="inferred from homology"/>
<dbReference type="Pfam" id="PF01288">
    <property type="entry name" value="HPPK"/>
    <property type="match status" value="1"/>
</dbReference>
<evidence type="ECO:0000256" key="1">
    <source>
        <dbReference type="ARBA" id="ARBA00005051"/>
    </source>
</evidence>
<accession>A0A1T5E0Z3</accession>
<feature type="domain" description="7,8-dihydro-6-hydroxymethylpterin-pyrophosphokinase" evidence="13">
    <location>
        <begin position="5"/>
        <end position="133"/>
    </location>
</feature>
<evidence type="ECO:0000256" key="12">
    <source>
        <dbReference type="ARBA" id="ARBA00033413"/>
    </source>
</evidence>
<dbReference type="Proteomes" id="UP000190852">
    <property type="component" value="Unassembled WGS sequence"/>
</dbReference>
<keyword evidence="7 14" id="KW-0418">Kinase</keyword>
<evidence type="ECO:0000256" key="2">
    <source>
        <dbReference type="ARBA" id="ARBA00005810"/>
    </source>
</evidence>